<evidence type="ECO:0000313" key="1">
    <source>
        <dbReference type="EMBL" id="KAJ8888172.1"/>
    </source>
</evidence>
<name>A0ABQ9HV96_9NEOP</name>
<sequence>MADNLRSVAYRYIPPTLFVYVVRCNRIRLAGHSASNEILLSSPRCVVGRNAKEASVAAADETRVYGVKYPRADNKPAGGGLVLVALSSNDPTSISLGGPFSALRGGKSKNKTDPRLKRFGAALNNEVLSAD</sequence>
<organism evidence="1 2">
    <name type="scientific">Dryococelus australis</name>
    <dbReference type="NCBI Taxonomy" id="614101"/>
    <lineage>
        <taxon>Eukaryota</taxon>
        <taxon>Metazoa</taxon>
        <taxon>Ecdysozoa</taxon>
        <taxon>Arthropoda</taxon>
        <taxon>Hexapoda</taxon>
        <taxon>Insecta</taxon>
        <taxon>Pterygota</taxon>
        <taxon>Neoptera</taxon>
        <taxon>Polyneoptera</taxon>
        <taxon>Phasmatodea</taxon>
        <taxon>Verophasmatodea</taxon>
        <taxon>Anareolatae</taxon>
        <taxon>Phasmatidae</taxon>
        <taxon>Eurycanthinae</taxon>
        <taxon>Dryococelus</taxon>
    </lineage>
</organism>
<accession>A0ABQ9HV96</accession>
<proteinExistence type="predicted"/>
<dbReference type="EMBL" id="JARBHB010000003">
    <property type="protein sequence ID" value="KAJ8888172.1"/>
    <property type="molecule type" value="Genomic_DNA"/>
</dbReference>
<reference evidence="1 2" key="1">
    <citation type="submission" date="2023-02" db="EMBL/GenBank/DDBJ databases">
        <title>LHISI_Scaffold_Assembly.</title>
        <authorList>
            <person name="Stuart O.P."/>
            <person name="Cleave R."/>
            <person name="Magrath M.J.L."/>
            <person name="Mikheyev A.S."/>
        </authorList>
    </citation>
    <scope>NUCLEOTIDE SEQUENCE [LARGE SCALE GENOMIC DNA]</scope>
    <source>
        <strain evidence="1">Daus_M_001</strain>
        <tissue evidence="1">Leg muscle</tissue>
    </source>
</reference>
<evidence type="ECO:0000313" key="2">
    <source>
        <dbReference type="Proteomes" id="UP001159363"/>
    </source>
</evidence>
<gene>
    <name evidence="1" type="ORF">PR048_007659</name>
</gene>
<dbReference type="Proteomes" id="UP001159363">
    <property type="component" value="Chromosome 3"/>
</dbReference>
<comment type="caution">
    <text evidence="1">The sequence shown here is derived from an EMBL/GenBank/DDBJ whole genome shotgun (WGS) entry which is preliminary data.</text>
</comment>
<protein>
    <submittedName>
        <fullName evidence="1">Uncharacterized protein</fullName>
    </submittedName>
</protein>
<keyword evidence="2" id="KW-1185">Reference proteome</keyword>